<dbReference type="Gene3D" id="3.50.50.60">
    <property type="entry name" value="FAD/NAD(P)-binding domain"/>
    <property type="match status" value="2"/>
</dbReference>
<comment type="caution">
    <text evidence="4">The sequence shown here is derived from an EMBL/GenBank/DDBJ whole genome shotgun (WGS) entry which is preliminary data.</text>
</comment>
<dbReference type="PANTHER" id="PTHR43476">
    <property type="entry name" value="3-(3-HYDROXY-PHENYL)PROPIONATE/3-HYDROXYCINNAMIC ACID HYDROXYLASE"/>
    <property type="match status" value="1"/>
</dbReference>
<evidence type="ECO:0000313" key="4">
    <source>
        <dbReference type="EMBL" id="GAA3751671.1"/>
    </source>
</evidence>
<feature type="domain" description="FAD-binding" evidence="3">
    <location>
        <begin position="58"/>
        <end position="263"/>
    </location>
</feature>
<feature type="region of interest" description="Disordered" evidence="2">
    <location>
        <begin position="1"/>
        <end position="40"/>
    </location>
</feature>
<dbReference type="InterPro" id="IPR050631">
    <property type="entry name" value="PheA/TfdB_FAD_monoxygenase"/>
</dbReference>
<sequence length="315" mass="33903">MSLPPRPDTGSPGPGACPVVRPADHTTPRRGPLRPGGPRSLATRLLSYRYEAADVALDNPDGEHPTVGYRDPSGIPHTLTCDYSAGCDGDRGVSRAAVPAGALTRYSHGYGYSWLSVLARVPAAPSGMAIHPRGLAGVIPRGAHASRLYLQCAADDTLEQWPDGRVWSELTARFGTPVSSGPIAEKRLVPLRSVVYEPMRHGRLYLLGDAAHIVPPMSAKGINLALHDAEVFARALVRQAHDGDGALLDAYSETCLRHVWNYQAFASWITEITHNAGDASHEAEFRKQIARAELRRVFDSPAANRLFGKLSAGVN</sequence>
<dbReference type="InterPro" id="IPR036188">
    <property type="entry name" value="FAD/NAD-bd_sf"/>
</dbReference>
<name>A0ABP7G0V5_9ACTN</name>
<dbReference type="Proteomes" id="UP001499884">
    <property type="component" value="Unassembled WGS sequence"/>
</dbReference>
<keyword evidence="5" id="KW-1185">Reference proteome</keyword>
<dbReference type="InterPro" id="IPR002938">
    <property type="entry name" value="FAD-bd"/>
</dbReference>
<evidence type="ECO:0000259" key="3">
    <source>
        <dbReference type="Pfam" id="PF01494"/>
    </source>
</evidence>
<accession>A0ABP7G0V5</accession>
<evidence type="ECO:0000313" key="5">
    <source>
        <dbReference type="Proteomes" id="UP001499884"/>
    </source>
</evidence>
<keyword evidence="1" id="KW-0560">Oxidoreductase</keyword>
<dbReference type="Pfam" id="PF01494">
    <property type="entry name" value="FAD_binding_3"/>
    <property type="match status" value="1"/>
</dbReference>
<evidence type="ECO:0000256" key="1">
    <source>
        <dbReference type="ARBA" id="ARBA00023002"/>
    </source>
</evidence>
<proteinExistence type="predicted"/>
<gene>
    <name evidence="4" type="ORF">GCM10023082_54400</name>
</gene>
<protein>
    <recommendedName>
        <fullName evidence="3">FAD-binding domain-containing protein</fullName>
    </recommendedName>
</protein>
<dbReference type="SUPFAM" id="SSF54373">
    <property type="entry name" value="FAD-linked reductases, C-terminal domain"/>
    <property type="match status" value="1"/>
</dbReference>
<organism evidence="4 5">
    <name type="scientific">Streptomyces tremellae</name>
    <dbReference type="NCBI Taxonomy" id="1124239"/>
    <lineage>
        <taxon>Bacteria</taxon>
        <taxon>Bacillati</taxon>
        <taxon>Actinomycetota</taxon>
        <taxon>Actinomycetes</taxon>
        <taxon>Kitasatosporales</taxon>
        <taxon>Streptomycetaceae</taxon>
        <taxon>Streptomyces</taxon>
    </lineage>
</organism>
<dbReference type="EMBL" id="BAABEP010000055">
    <property type="protein sequence ID" value="GAA3751671.1"/>
    <property type="molecule type" value="Genomic_DNA"/>
</dbReference>
<evidence type="ECO:0000256" key="2">
    <source>
        <dbReference type="SAM" id="MobiDB-lite"/>
    </source>
</evidence>
<dbReference type="PRINTS" id="PR00420">
    <property type="entry name" value="RNGMNOXGNASE"/>
</dbReference>
<dbReference type="RefSeq" id="WP_345652917.1">
    <property type="nucleotide sequence ID" value="NZ_BAABEP010000055.1"/>
</dbReference>
<reference evidence="5" key="1">
    <citation type="journal article" date="2019" name="Int. J. Syst. Evol. Microbiol.">
        <title>The Global Catalogue of Microorganisms (GCM) 10K type strain sequencing project: providing services to taxonomists for standard genome sequencing and annotation.</title>
        <authorList>
            <consortium name="The Broad Institute Genomics Platform"/>
            <consortium name="The Broad Institute Genome Sequencing Center for Infectious Disease"/>
            <person name="Wu L."/>
            <person name="Ma J."/>
        </authorList>
    </citation>
    <scope>NUCLEOTIDE SEQUENCE [LARGE SCALE GENOMIC DNA]</scope>
    <source>
        <strain evidence="5">JCM 30846</strain>
    </source>
</reference>
<dbReference type="PANTHER" id="PTHR43476:SF5">
    <property type="entry name" value="FAD-DEPENDENT MONOOXYGENASE"/>
    <property type="match status" value="1"/>
</dbReference>
<dbReference type="SUPFAM" id="SSF51905">
    <property type="entry name" value="FAD/NAD(P)-binding domain"/>
    <property type="match status" value="1"/>
</dbReference>